<keyword evidence="2" id="KW-0862">Zinc</keyword>
<dbReference type="GO" id="GO:0140282">
    <property type="term" value="F:carbon-nitrogen ligase activity on lipid II"/>
    <property type="evidence" value="ECO:0007669"/>
    <property type="project" value="UniProtKB-UniRule"/>
</dbReference>
<keyword evidence="6" id="KW-1185">Reference proteome</keyword>
<evidence type="ECO:0000256" key="1">
    <source>
        <dbReference type="ARBA" id="ARBA00004752"/>
    </source>
</evidence>
<dbReference type="EMBL" id="JAGHKT020000007">
    <property type="protein sequence ID" value="MCM5672497.1"/>
    <property type="molecule type" value="Genomic_DNA"/>
</dbReference>
<evidence type="ECO:0000259" key="3">
    <source>
        <dbReference type="Pfam" id="PF08245"/>
    </source>
</evidence>
<dbReference type="SUPFAM" id="SSF53623">
    <property type="entry name" value="MurD-like peptide ligases, catalytic domain"/>
    <property type="match status" value="1"/>
</dbReference>
<feature type="binding site" evidence="2">
    <location>
        <position position="202"/>
    </location>
    <ligand>
        <name>Zn(2+)</name>
        <dbReference type="ChEBI" id="CHEBI:29105"/>
    </ligand>
</feature>
<dbReference type="Gene3D" id="3.40.1190.10">
    <property type="entry name" value="Mur-like, catalytic domain"/>
    <property type="match status" value="1"/>
</dbReference>
<reference evidence="5 6" key="1">
    <citation type="submission" date="2022-06" db="EMBL/GenBank/DDBJ databases">
        <title>Staphylococcus hominis ShoR14 genome sequence.</title>
        <authorList>
            <person name="Yeo C.C."/>
            <person name="Chew C.H."/>
            <person name="Che Hamzah A.M."/>
            <person name="Al-Trad E.I."/>
        </authorList>
    </citation>
    <scope>NUCLEOTIDE SEQUENCE [LARGE SCALE GENOMIC DNA]</scope>
    <source>
        <strain evidence="5 6">ShoR14</strain>
    </source>
</reference>
<comment type="similarity">
    <text evidence="2">Belongs to the MurCDEF family. MurT subfamily.</text>
</comment>
<dbReference type="GO" id="GO:0008360">
    <property type="term" value="P:regulation of cell shape"/>
    <property type="evidence" value="ECO:0007669"/>
    <property type="project" value="UniProtKB-KW"/>
</dbReference>
<dbReference type="GO" id="GO:0005524">
    <property type="term" value="F:ATP binding"/>
    <property type="evidence" value="ECO:0007669"/>
    <property type="project" value="UniProtKB-UniRule"/>
</dbReference>
<comment type="caution">
    <text evidence="5">The sequence shown here is derived from an EMBL/GenBank/DDBJ whole genome shotgun (WGS) entry which is preliminary data.</text>
</comment>
<evidence type="ECO:0000259" key="4">
    <source>
        <dbReference type="Pfam" id="PF08353"/>
    </source>
</evidence>
<dbReference type="InterPro" id="IPR013564">
    <property type="entry name" value="MurT_C"/>
</dbReference>
<comment type="subunit">
    <text evidence="2">Forms a heterodimer with GatD.</text>
</comment>
<dbReference type="Proteomes" id="UP000665944">
    <property type="component" value="Unassembled WGS sequence"/>
</dbReference>
<dbReference type="PANTHER" id="PTHR23135">
    <property type="entry name" value="MUR LIGASE FAMILY MEMBER"/>
    <property type="match status" value="1"/>
</dbReference>
<dbReference type="Pfam" id="PF08353">
    <property type="entry name" value="MurT_C"/>
    <property type="match status" value="1"/>
</dbReference>
<dbReference type="InterPro" id="IPR013221">
    <property type="entry name" value="Mur_ligase_cen"/>
</dbReference>
<feature type="active site" evidence="2">
    <location>
        <position position="349"/>
    </location>
</feature>
<dbReference type="Pfam" id="PF08245">
    <property type="entry name" value="Mur_ligase_M"/>
    <property type="match status" value="1"/>
</dbReference>
<evidence type="ECO:0000256" key="2">
    <source>
        <dbReference type="HAMAP-Rule" id="MF_02214"/>
    </source>
</evidence>
<organism evidence="5 6">
    <name type="scientific">Staphylococcus hominis</name>
    <dbReference type="NCBI Taxonomy" id="1290"/>
    <lineage>
        <taxon>Bacteria</taxon>
        <taxon>Bacillati</taxon>
        <taxon>Bacillota</taxon>
        <taxon>Bacilli</taxon>
        <taxon>Bacillales</taxon>
        <taxon>Staphylococcaceae</taxon>
        <taxon>Staphylococcus</taxon>
    </lineage>
</organism>
<dbReference type="InterPro" id="IPR043703">
    <property type="entry name" value="Lipid_II_synth_MurT"/>
</dbReference>
<name>A0A4Q9WPN8_STAHO</name>
<keyword evidence="2" id="KW-0961">Cell wall biogenesis/degradation</keyword>
<feature type="binding site" evidence="2">
    <location>
        <position position="205"/>
    </location>
    <ligand>
        <name>Zn(2+)</name>
        <dbReference type="ChEBI" id="CHEBI:29105"/>
    </ligand>
</feature>
<dbReference type="GO" id="GO:0071555">
    <property type="term" value="P:cell wall organization"/>
    <property type="evidence" value="ECO:0007669"/>
    <property type="project" value="UniProtKB-KW"/>
</dbReference>
<dbReference type="GO" id="GO:0008270">
    <property type="term" value="F:zinc ion binding"/>
    <property type="evidence" value="ECO:0007669"/>
    <property type="project" value="UniProtKB-UniRule"/>
</dbReference>
<dbReference type="RefSeq" id="WP_017175234.1">
    <property type="nucleotide sequence ID" value="NZ_CP014107.1"/>
</dbReference>
<dbReference type="AlphaFoldDB" id="A0A4Q9WPN8"/>
<dbReference type="GO" id="GO:0009252">
    <property type="term" value="P:peptidoglycan biosynthetic process"/>
    <property type="evidence" value="ECO:0007669"/>
    <property type="project" value="UniProtKB-UniRule"/>
</dbReference>
<keyword evidence="2" id="KW-0479">Metal-binding</keyword>
<feature type="binding site" evidence="2">
    <location>
        <position position="224"/>
    </location>
    <ligand>
        <name>Zn(2+)</name>
        <dbReference type="ChEBI" id="CHEBI:29105"/>
    </ligand>
</feature>
<evidence type="ECO:0000313" key="5">
    <source>
        <dbReference type="EMBL" id="MCM5672497.1"/>
    </source>
</evidence>
<keyword evidence="2" id="KW-0133">Cell shape</keyword>
<proteinExistence type="inferred from homology"/>
<dbReference type="GO" id="GO:0016881">
    <property type="term" value="F:acid-amino acid ligase activity"/>
    <property type="evidence" value="ECO:0007669"/>
    <property type="project" value="InterPro"/>
</dbReference>
<feature type="binding site" evidence="2">
    <location>
        <position position="226"/>
    </location>
    <ligand>
        <name>Zn(2+)</name>
        <dbReference type="ChEBI" id="CHEBI:29105"/>
    </ligand>
</feature>
<keyword evidence="2" id="KW-0547">Nucleotide-binding</keyword>
<dbReference type="InterPro" id="IPR036565">
    <property type="entry name" value="Mur-like_cat_sf"/>
</dbReference>
<comment type="catalytic activity">
    <reaction evidence="2">
        <text>beta-D-GlcNAc-(1-&gt;4)-Mur2Ac(oyl-L-Ala-gamma-D-O-P-Glu-L-Lys-D-Ala-D-Ala)-di-trans,octa-cis-undecaprenyl diphosphate + NH4(+) = beta-D-GlcNAc-(1-&gt;4)-Mur2Ac(oyl-L-Ala-D-isoglutaminyl-L-Lys-D-Ala-D-Ala)-di-trans,octa-cis-undecaprenyl diphosphate + phosphate + H(+)</text>
        <dbReference type="Rhea" id="RHEA:57932"/>
        <dbReference type="ChEBI" id="CHEBI:15378"/>
        <dbReference type="ChEBI" id="CHEBI:28938"/>
        <dbReference type="ChEBI" id="CHEBI:43474"/>
        <dbReference type="ChEBI" id="CHEBI:62233"/>
        <dbReference type="ChEBI" id="CHEBI:143132"/>
    </reaction>
</comment>
<dbReference type="HAMAP" id="MF_02214">
    <property type="entry name" value="Lipid_II_synth_MurT"/>
    <property type="match status" value="1"/>
</dbReference>
<feature type="domain" description="Mur ligase central" evidence="3">
    <location>
        <begin position="53"/>
        <end position="274"/>
    </location>
</feature>
<dbReference type="PANTHER" id="PTHR23135:SF7">
    <property type="entry name" value="LIPID II ISOGLUTAMINYL SYNTHASE (GLUTAMINE-HYDROLYZING) SUBUNIT MURT"/>
    <property type="match status" value="1"/>
</dbReference>
<comment type="catalytic activity">
    <reaction evidence="2">
        <text>beta-D-GlcNAc-(1-&gt;4)-Mur2Ac(oyl-L-Ala-gamma-D-Glu-L-Lys-D-Ala-D-Ala)-di-trans,octa-cis-undecaprenyl diphosphate + ATP = beta-D-GlcNAc-(1-&gt;4)-Mur2Ac(oyl-L-Ala-gamma-D-O-P-Glu-L-Lys-D-Ala-D-Ala)-di-trans,octa-cis-undecaprenyl diphosphate + ADP</text>
        <dbReference type="Rhea" id="RHEA:59488"/>
        <dbReference type="ChEBI" id="CHEBI:30616"/>
        <dbReference type="ChEBI" id="CHEBI:60033"/>
        <dbReference type="ChEBI" id="CHEBI:143132"/>
        <dbReference type="ChEBI" id="CHEBI:456216"/>
    </reaction>
</comment>
<accession>A0A4Q9WPN8</accession>
<comment type="function">
    <text evidence="2">The lipid II isoglutaminyl synthase complex catalyzes the formation of alpha-D-isoglutamine in the cell wall lipid II stem peptide. The MurT subunit catalyzes the ATP-dependent amidation of D-glutamate residue of lipid II, converting it to an isoglutamine residue.</text>
</comment>
<gene>
    <name evidence="2" type="primary">murT</name>
    <name evidence="5" type="ORF">J7T32_006885</name>
</gene>
<comment type="catalytic activity">
    <reaction evidence="2">
        <text>beta-D-GlcNAc-(1-&gt;4)-Mur2Ac(oyl-L-Ala-gamma-D-Glu-L-Lys-D-Ala-D-Ala)-di-trans,octa-cis-undecaprenyl diphosphate + L-glutamine + ATP + H2O = beta-D-GlcNAc-(1-&gt;4)-Mur2Ac(oyl-L-Ala-D-isoglutaminyl-L-Lys-D-Ala-D-Ala)-di-trans,octa-cis-undecaprenyl diphosphate + L-glutamate + ADP + phosphate + H(+)</text>
        <dbReference type="Rhea" id="RHEA:57928"/>
        <dbReference type="ChEBI" id="CHEBI:15377"/>
        <dbReference type="ChEBI" id="CHEBI:15378"/>
        <dbReference type="ChEBI" id="CHEBI:29985"/>
        <dbReference type="ChEBI" id="CHEBI:30616"/>
        <dbReference type="ChEBI" id="CHEBI:43474"/>
        <dbReference type="ChEBI" id="CHEBI:58359"/>
        <dbReference type="ChEBI" id="CHEBI:60033"/>
        <dbReference type="ChEBI" id="CHEBI:62233"/>
        <dbReference type="ChEBI" id="CHEBI:456216"/>
        <dbReference type="EC" id="6.3.5.13"/>
    </reaction>
</comment>
<comment type="pathway">
    <text evidence="1 2">Cell wall biogenesis; peptidoglycan biosynthesis.</text>
</comment>
<protein>
    <recommendedName>
        <fullName evidence="2">Lipid II isoglutaminyl synthase (glutamine-hydrolyzing) subunit MurT</fullName>
        <ecNumber evidence="2">6.3.5.13</ecNumber>
    </recommendedName>
</protein>
<sequence length="441" mass="49449">MRQWTATHLAKLARKISIAAGKKGTDLPGQIARKVDQNILRKLASQVDDIVFISGTNGKTTTSNLIGHTLKANNIEIIHNNEGANMAAGITSAFIMKNVKDIKVAVIEIDEGSIPKVLKEVTPSMMVFTNFFRDQMDRFGEIDIMVNNIAKSISNKGIKLILNADDPFVSRLKIASDTIVYYGMKAHAHEFEQSTMNESKYCPNCGRLLTYDYTHYNQLGHYHCECGFKRETPKYEVSQFEVQPFIDMDVNDAHFEMKIAGDFNAFNALAAYSVLKELGLNNDAIRKGFKTYTSNNGRMQYFKRGQKEAMINLAKNPAGMNVSLSVGDQLKEKKVYVISLNDNAADGRDTSWIYDADFEKLRNQNIEKIIVTGTRAEELQLRLKLAEVDVPIILEKDIYKATALTMNYAGFTVAIPNYTSLSPMLEQLNRSFAGGRQICTN</sequence>
<evidence type="ECO:0000313" key="6">
    <source>
        <dbReference type="Proteomes" id="UP000665944"/>
    </source>
</evidence>
<feature type="domain" description="Lipid II isoglutaminyl synthase (glutamine-hydrolyzing) subunit MurT C-terminal" evidence="4">
    <location>
        <begin position="313"/>
        <end position="421"/>
    </location>
</feature>
<dbReference type="EC" id="6.3.5.13" evidence="2"/>
<keyword evidence="2" id="KW-0573">Peptidoglycan synthesis</keyword>
<keyword evidence="2 5" id="KW-0436">Ligase</keyword>
<keyword evidence="2" id="KW-0067">ATP-binding</keyword>